<protein>
    <submittedName>
        <fullName evidence="1">Uncharacterized protein</fullName>
    </submittedName>
</protein>
<name>A0ACB9H0W5_CICIN</name>
<proteinExistence type="predicted"/>
<comment type="caution">
    <text evidence="1">The sequence shown here is derived from an EMBL/GenBank/DDBJ whole genome shotgun (WGS) entry which is preliminary data.</text>
</comment>
<reference evidence="2" key="1">
    <citation type="journal article" date="2022" name="Mol. Ecol. Resour.">
        <title>The genomes of chicory, endive, great burdock and yacon provide insights into Asteraceae palaeo-polyploidization history and plant inulin production.</title>
        <authorList>
            <person name="Fan W."/>
            <person name="Wang S."/>
            <person name="Wang H."/>
            <person name="Wang A."/>
            <person name="Jiang F."/>
            <person name="Liu H."/>
            <person name="Zhao H."/>
            <person name="Xu D."/>
            <person name="Zhang Y."/>
        </authorList>
    </citation>
    <scope>NUCLEOTIDE SEQUENCE [LARGE SCALE GENOMIC DNA]</scope>
    <source>
        <strain evidence="2">cv. Punajuju</strain>
    </source>
</reference>
<dbReference type="Proteomes" id="UP001055811">
    <property type="component" value="Linkage Group LG01"/>
</dbReference>
<reference evidence="1 2" key="2">
    <citation type="journal article" date="2022" name="Mol. Ecol. Resour.">
        <title>The genomes of chicory, endive, great burdock and yacon provide insights into Asteraceae paleo-polyploidization history and plant inulin production.</title>
        <authorList>
            <person name="Fan W."/>
            <person name="Wang S."/>
            <person name="Wang H."/>
            <person name="Wang A."/>
            <person name="Jiang F."/>
            <person name="Liu H."/>
            <person name="Zhao H."/>
            <person name="Xu D."/>
            <person name="Zhang Y."/>
        </authorList>
    </citation>
    <scope>NUCLEOTIDE SEQUENCE [LARGE SCALE GENOMIC DNA]</scope>
    <source>
        <strain evidence="2">cv. Punajuju</strain>
        <tissue evidence="1">Leaves</tissue>
    </source>
</reference>
<gene>
    <name evidence="1" type="ORF">L2E82_02285</name>
</gene>
<sequence>MDTEWSSFHSSVGSVRTCGGNKGKEHEKFQREEWFGRMMRFRNDAIIILSIICLQLPFELAYAHLYESIGSDVVKFGLTASLASQLHDTSPGHHSAPNHIRGVEESDGEFKKTGKVSSPADLRWTDMVLEDNATGEDALRGWLVAAYASNMEENVSKWDHLQDAYEKMKAVMRTLLPEIQAKGWHTYRFLDGKGMRFGF</sequence>
<organism evidence="1 2">
    <name type="scientific">Cichorium intybus</name>
    <name type="common">Chicory</name>
    <dbReference type="NCBI Taxonomy" id="13427"/>
    <lineage>
        <taxon>Eukaryota</taxon>
        <taxon>Viridiplantae</taxon>
        <taxon>Streptophyta</taxon>
        <taxon>Embryophyta</taxon>
        <taxon>Tracheophyta</taxon>
        <taxon>Spermatophyta</taxon>
        <taxon>Magnoliopsida</taxon>
        <taxon>eudicotyledons</taxon>
        <taxon>Gunneridae</taxon>
        <taxon>Pentapetalae</taxon>
        <taxon>asterids</taxon>
        <taxon>campanulids</taxon>
        <taxon>Asterales</taxon>
        <taxon>Asteraceae</taxon>
        <taxon>Cichorioideae</taxon>
        <taxon>Cichorieae</taxon>
        <taxon>Cichoriinae</taxon>
        <taxon>Cichorium</taxon>
    </lineage>
</organism>
<evidence type="ECO:0000313" key="1">
    <source>
        <dbReference type="EMBL" id="KAI3789488.1"/>
    </source>
</evidence>
<evidence type="ECO:0000313" key="2">
    <source>
        <dbReference type="Proteomes" id="UP001055811"/>
    </source>
</evidence>
<dbReference type="EMBL" id="CM042009">
    <property type="protein sequence ID" value="KAI3789488.1"/>
    <property type="molecule type" value="Genomic_DNA"/>
</dbReference>
<accession>A0ACB9H0W5</accession>
<keyword evidence="2" id="KW-1185">Reference proteome</keyword>